<protein>
    <recommendedName>
        <fullName evidence="2">Anti-sigma factor antagonist</fullName>
    </recommendedName>
</protein>
<keyword evidence="4" id="KW-1185">Reference proteome</keyword>
<proteinExistence type="inferred from homology"/>
<gene>
    <name evidence="3" type="ORF">NI17_022220</name>
</gene>
<dbReference type="PANTHER" id="PTHR33495">
    <property type="entry name" value="ANTI-SIGMA FACTOR ANTAGONIST TM_1081-RELATED-RELATED"/>
    <property type="match status" value="1"/>
</dbReference>
<evidence type="ECO:0000313" key="4">
    <source>
        <dbReference type="Proteomes" id="UP000265719"/>
    </source>
</evidence>
<comment type="similarity">
    <text evidence="1 2">Belongs to the anti-sigma-factor antagonist family.</text>
</comment>
<dbReference type="InterPro" id="IPR002645">
    <property type="entry name" value="STAS_dom"/>
</dbReference>
<dbReference type="OrthoDB" id="9793697at2"/>
<evidence type="ECO:0000313" key="3">
    <source>
        <dbReference type="EMBL" id="UOE19405.1"/>
    </source>
</evidence>
<reference evidence="3" key="1">
    <citation type="submission" date="2020-10" db="EMBL/GenBank/DDBJ databases">
        <title>De novo genome project of the cellulose decomposer Thermobifida halotolerans type strain.</title>
        <authorList>
            <person name="Nagy I."/>
            <person name="Horvath B."/>
            <person name="Kukolya J."/>
            <person name="Nagy I."/>
            <person name="Orsini M."/>
        </authorList>
    </citation>
    <scope>NUCLEOTIDE SEQUENCE</scope>
    <source>
        <strain evidence="3">DSM 44931</strain>
    </source>
</reference>
<dbReference type="Proteomes" id="UP000265719">
    <property type="component" value="Chromosome"/>
</dbReference>
<dbReference type="NCBIfam" id="TIGR00377">
    <property type="entry name" value="ant_ant_sig"/>
    <property type="match status" value="1"/>
</dbReference>
<dbReference type="InterPro" id="IPR003658">
    <property type="entry name" value="Anti-sigma_ant"/>
</dbReference>
<evidence type="ECO:0000256" key="2">
    <source>
        <dbReference type="RuleBase" id="RU003749"/>
    </source>
</evidence>
<dbReference type="Gene3D" id="3.30.750.24">
    <property type="entry name" value="STAS domain"/>
    <property type="match status" value="1"/>
</dbReference>
<dbReference type="Pfam" id="PF01740">
    <property type="entry name" value="STAS"/>
    <property type="match status" value="1"/>
</dbReference>
<dbReference type="KEGG" id="thao:NI17_022220"/>
<evidence type="ECO:0000256" key="1">
    <source>
        <dbReference type="ARBA" id="ARBA00009013"/>
    </source>
</evidence>
<dbReference type="GO" id="GO:0043856">
    <property type="term" value="F:anti-sigma factor antagonist activity"/>
    <property type="evidence" value="ECO:0007669"/>
    <property type="project" value="InterPro"/>
</dbReference>
<dbReference type="RefSeq" id="WP_068690307.1">
    <property type="nucleotide sequence ID" value="NZ_CP063196.1"/>
</dbReference>
<dbReference type="EMBL" id="CP063196">
    <property type="protein sequence ID" value="UOE19405.1"/>
    <property type="molecule type" value="Genomic_DNA"/>
</dbReference>
<dbReference type="PANTHER" id="PTHR33495:SF2">
    <property type="entry name" value="ANTI-SIGMA FACTOR ANTAGONIST TM_1081-RELATED"/>
    <property type="match status" value="1"/>
</dbReference>
<dbReference type="PROSITE" id="PS50801">
    <property type="entry name" value="STAS"/>
    <property type="match status" value="1"/>
</dbReference>
<name>A0A399FYG6_9ACTN</name>
<sequence>MSALQITVHEHDDDAVLVLDGEVDIATENDFRDAIANAMEKHPGNRIVLDCAGLAFIDSSGLRVLVQSYRNAGEHGCVLLIAAPSERVSRILRVTAIDTRVPVHPTVEEALAACPE</sequence>
<dbReference type="InterPro" id="IPR036513">
    <property type="entry name" value="STAS_dom_sf"/>
</dbReference>
<organism evidence="3 4">
    <name type="scientific">Thermobifida halotolerans</name>
    <dbReference type="NCBI Taxonomy" id="483545"/>
    <lineage>
        <taxon>Bacteria</taxon>
        <taxon>Bacillati</taxon>
        <taxon>Actinomycetota</taxon>
        <taxon>Actinomycetes</taxon>
        <taxon>Streptosporangiales</taxon>
        <taxon>Nocardiopsidaceae</taxon>
        <taxon>Thermobifida</taxon>
    </lineage>
</organism>
<dbReference type="CDD" id="cd07043">
    <property type="entry name" value="STAS_anti-anti-sigma_factors"/>
    <property type="match status" value="1"/>
</dbReference>
<accession>A0A399FYG6</accession>
<dbReference type="SUPFAM" id="SSF52091">
    <property type="entry name" value="SpoIIaa-like"/>
    <property type="match status" value="1"/>
</dbReference>
<dbReference type="AlphaFoldDB" id="A0A399FYG6"/>